<comment type="caution">
    <text evidence="7">The sequence shown here is derived from an EMBL/GenBank/DDBJ whole genome shotgun (WGS) entry which is preliminary data.</text>
</comment>
<feature type="transmembrane region" description="Helical" evidence="6">
    <location>
        <begin position="57"/>
        <end position="78"/>
    </location>
</feature>
<evidence type="ECO:0000256" key="6">
    <source>
        <dbReference type="SAM" id="Phobius"/>
    </source>
</evidence>
<dbReference type="EMBL" id="JARULN010000006">
    <property type="protein sequence ID" value="MDG5754062.1"/>
    <property type="molecule type" value="Genomic_DNA"/>
</dbReference>
<feature type="transmembrane region" description="Helical" evidence="6">
    <location>
        <begin position="113"/>
        <end position="131"/>
    </location>
</feature>
<evidence type="ECO:0000256" key="2">
    <source>
        <dbReference type="ARBA" id="ARBA00007375"/>
    </source>
</evidence>
<evidence type="ECO:0000313" key="7">
    <source>
        <dbReference type="EMBL" id="MDG5754062.1"/>
    </source>
</evidence>
<keyword evidence="3 6" id="KW-0812">Transmembrane</keyword>
<dbReference type="InterPro" id="IPR012506">
    <property type="entry name" value="TMEM86B-like"/>
</dbReference>
<dbReference type="PANTHER" id="PTHR31885:SF6">
    <property type="entry name" value="GH04784P"/>
    <property type="match status" value="1"/>
</dbReference>
<keyword evidence="5 6" id="KW-0472">Membrane</keyword>
<dbReference type="Pfam" id="PF07947">
    <property type="entry name" value="YhhN"/>
    <property type="match status" value="1"/>
</dbReference>
<dbReference type="PANTHER" id="PTHR31885">
    <property type="entry name" value="GH04784P"/>
    <property type="match status" value="1"/>
</dbReference>
<evidence type="ECO:0000256" key="5">
    <source>
        <dbReference type="ARBA" id="ARBA00023136"/>
    </source>
</evidence>
<accession>A0ABT6H618</accession>
<sequence length="220" mass="24437">MLLLTQVLVFIIGWVTALQNKSRETNKELPLWTRLTLSFSLSGAALLFWLNHLDSPYHRWVFFGMLLSTLGDLFMAGLIPFANHLIGGMITFSIAHVFYVVAFIQTADVTEHLFTSVLIYGAFLIIGWIFFIRNPAESKIFTVGALLYGLWVGGMAAVGLALALKLGGAWWWVAIGGSLFVLSDFLIGMTEIGKHPLRHAPLWIWGTYVAAQMGIIYASL</sequence>
<feature type="transmembrane region" description="Helical" evidence="6">
    <location>
        <begin position="200"/>
        <end position="219"/>
    </location>
</feature>
<organism evidence="7 8">
    <name type="scientific">Ectobacillus antri</name>
    <dbReference type="NCBI Taxonomy" id="2486280"/>
    <lineage>
        <taxon>Bacteria</taxon>
        <taxon>Bacillati</taxon>
        <taxon>Bacillota</taxon>
        <taxon>Bacilli</taxon>
        <taxon>Bacillales</taxon>
        <taxon>Bacillaceae</taxon>
        <taxon>Ectobacillus</taxon>
    </lineage>
</organism>
<gene>
    <name evidence="7" type="ORF">P6P90_08760</name>
</gene>
<comment type="subcellular location">
    <subcellularLocation>
        <location evidence="1">Membrane</location>
        <topology evidence="1">Multi-pass membrane protein</topology>
    </subcellularLocation>
</comment>
<feature type="transmembrane region" description="Helical" evidence="6">
    <location>
        <begin position="169"/>
        <end position="188"/>
    </location>
</feature>
<evidence type="ECO:0000256" key="3">
    <source>
        <dbReference type="ARBA" id="ARBA00022692"/>
    </source>
</evidence>
<evidence type="ECO:0000313" key="8">
    <source>
        <dbReference type="Proteomes" id="UP001218246"/>
    </source>
</evidence>
<name>A0ABT6H618_9BACI</name>
<evidence type="ECO:0000256" key="1">
    <source>
        <dbReference type="ARBA" id="ARBA00004141"/>
    </source>
</evidence>
<comment type="similarity">
    <text evidence="2">Belongs to the TMEM86 family.</text>
</comment>
<keyword evidence="4 6" id="KW-1133">Transmembrane helix</keyword>
<dbReference type="RefSeq" id="WP_124563128.1">
    <property type="nucleotide sequence ID" value="NZ_JARRRY010000005.1"/>
</dbReference>
<keyword evidence="8" id="KW-1185">Reference proteome</keyword>
<reference evidence="7 8" key="1">
    <citation type="submission" date="2023-04" db="EMBL/GenBank/DDBJ databases">
        <title>Ectobacillus antri isolated from activated sludge.</title>
        <authorList>
            <person name="Yan P."/>
            <person name="Liu X."/>
        </authorList>
    </citation>
    <scope>NUCLEOTIDE SEQUENCE [LARGE SCALE GENOMIC DNA]</scope>
    <source>
        <strain evidence="7 8">C18H</strain>
    </source>
</reference>
<proteinExistence type="inferred from homology"/>
<protein>
    <submittedName>
        <fullName evidence="7">Lysoplasmalogenase</fullName>
    </submittedName>
</protein>
<evidence type="ECO:0000256" key="4">
    <source>
        <dbReference type="ARBA" id="ARBA00022989"/>
    </source>
</evidence>
<dbReference type="Proteomes" id="UP001218246">
    <property type="component" value="Unassembled WGS sequence"/>
</dbReference>
<feature type="transmembrane region" description="Helical" evidence="6">
    <location>
        <begin position="85"/>
        <end position="107"/>
    </location>
</feature>
<feature type="transmembrane region" description="Helical" evidence="6">
    <location>
        <begin position="143"/>
        <end position="163"/>
    </location>
</feature>